<evidence type="ECO:0000313" key="18">
    <source>
        <dbReference type="EMBL" id="KEZ41557.1"/>
    </source>
</evidence>
<feature type="domain" description="EXPERA" evidence="17">
    <location>
        <begin position="226"/>
        <end position="372"/>
    </location>
</feature>
<evidence type="ECO:0000256" key="5">
    <source>
        <dbReference type="ARBA" id="ARBA00022955"/>
    </source>
</evidence>
<evidence type="ECO:0000256" key="14">
    <source>
        <dbReference type="SAM" id="Coils"/>
    </source>
</evidence>
<evidence type="ECO:0000259" key="17">
    <source>
        <dbReference type="PROSITE" id="PS51751"/>
    </source>
</evidence>
<evidence type="ECO:0000256" key="1">
    <source>
        <dbReference type="ARBA" id="ARBA00004141"/>
    </source>
</evidence>
<feature type="transmembrane region" description="Helical" evidence="16">
    <location>
        <begin position="282"/>
        <end position="306"/>
    </location>
</feature>
<evidence type="ECO:0000256" key="12">
    <source>
        <dbReference type="ARBA" id="ARBA00023235"/>
    </source>
</evidence>
<evidence type="ECO:0000256" key="16">
    <source>
        <dbReference type="SAM" id="Phobius"/>
    </source>
</evidence>
<dbReference type="InterPro" id="IPR033118">
    <property type="entry name" value="EXPERA"/>
</dbReference>
<evidence type="ECO:0000256" key="7">
    <source>
        <dbReference type="ARBA" id="ARBA00023011"/>
    </source>
</evidence>
<dbReference type="GO" id="GO:0005783">
    <property type="term" value="C:endoplasmic reticulum"/>
    <property type="evidence" value="ECO:0007669"/>
    <property type="project" value="TreeGrafter"/>
</dbReference>
<evidence type="ECO:0000256" key="10">
    <source>
        <dbReference type="ARBA" id="ARBA00023166"/>
    </source>
</evidence>
<keyword evidence="4 13" id="KW-0812">Transmembrane</keyword>
<evidence type="ECO:0000256" key="8">
    <source>
        <dbReference type="ARBA" id="ARBA00023098"/>
    </source>
</evidence>
<dbReference type="GO" id="GO:0004769">
    <property type="term" value="F:steroid Delta-isomerase activity"/>
    <property type="evidence" value="ECO:0007669"/>
    <property type="project" value="TreeGrafter"/>
</dbReference>
<keyword evidence="12" id="KW-0413">Isomerase</keyword>
<evidence type="ECO:0000256" key="13">
    <source>
        <dbReference type="PROSITE-ProRule" id="PRU01087"/>
    </source>
</evidence>
<dbReference type="GO" id="GO:0000247">
    <property type="term" value="F:C-8 sterol isomerase activity"/>
    <property type="evidence" value="ECO:0007669"/>
    <property type="project" value="TreeGrafter"/>
</dbReference>
<dbReference type="GO" id="GO:0016126">
    <property type="term" value="P:sterol biosynthetic process"/>
    <property type="evidence" value="ECO:0007669"/>
    <property type="project" value="UniProtKB-KW"/>
</dbReference>
<dbReference type="GO" id="GO:0016020">
    <property type="term" value="C:membrane"/>
    <property type="evidence" value="ECO:0007669"/>
    <property type="project" value="UniProtKB-SubCell"/>
</dbReference>
<protein>
    <recommendedName>
        <fullName evidence="17">EXPERA domain-containing protein</fullName>
    </recommendedName>
</protein>
<evidence type="ECO:0000256" key="11">
    <source>
        <dbReference type="ARBA" id="ARBA00023221"/>
    </source>
</evidence>
<evidence type="ECO:0000256" key="9">
    <source>
        <dbReference type="ARBA" id="ARBA00023136"/>
    </source>
</evidence>
<feature type="coiled-coil region" evidence="14">
    <location>
        <begin position="179"/>
        <end position="206"/>
    </location>
</feature>
<evidence type="ECO:0000256" key="2">
    <source>
        <dbReference type="ARBA" id="ARBA00008337"/>
    </source>
</evidence>
<feature type="transmembrane region" description="Helical" evidence="16">
    <location>
        <begin position="353"/>
        <end position="373"/>
    </location>
</feature>
<dbReference type="PROSITE" id="PS51751">
    <property type="entry name" value="EXPERA"/>
    <property type="match status" value="1"/>
</dbReference>
<keyword evidence="11" id="KW-0753">Steroid metabolism</keyword>
<keyword evidence="14" id="KW-0175">Coiled coil</keyword>
<comment type="caution">
    <text evidence="18">The sequence shown here is derived from an EMBL/GenBank/DDBJ whole genome shotgun (WGS) entry which is preliminary data.</text>
</comment>
<dbReference type="RefSeq" id="XP_016641356.1">
    <property type="nucleotide sequence ID" value="XM_016789529.1"/>
</dbReference>
<dbReference type="OrthoDB" id="58557at2759"/>
<keyword evidence="7" id="KW-0756">Sterol biosynthesis</keyword>
<dbReference type="VEuPathDB" id="FungiDB:SAPIO_CDS7724"/>
<dbReference type="EMBL" id="JOWA01000110">
    <property type="protein sequence ID" value="KEZ41557.1"/>
    <property type="molecule type" value="Genomic_DNA"/>
</dbReference>
<accession>A0A084G2J5</accession>
<dbReference type="GeneID" id="27726796"/>
<evidence type="ECO:0000256" key="4">
    <source>
        <dbReference type="ARBA" id="ARBA00022692"/>
    </source>
</evidence>
<dbReference type="InterPro" id="IPR007905">
    <property type="entry name" value="EBP"/>
</dbReference>
<keyword evidence="8" id="KW-0443">Lipid metabolism</keyword>
<gene>
    <name evidence="18" type="ORF">SAPIO_CDS7724</name>
</gene>
<dbReference type="KEGG" id="sapo:SAPIO_CDS7724"/>
<organism evidence="18 19">
    <name type="scientific">Pseudallescheria apiosperma</name>
    <name type="common">Scedosporium apiospermum</name>
    <dbReference type="NCBI Taxonomy" id="563466"/>
    <lineage>
        <taxon>Eukaryota</taxon>
        <taxon>Fungi</taxon>
        <taxon>Dikarya</taxon>
        <taxon>Ascomycota</taxon>
        <taxon>Pezizomycotina</taxon>
        <taxon>Sordariomycetes</taxon>
        <taxon>Hypocreomycetidae</taxon>
        <taxon>Microascales</taxon>
        <taxon>Microascaceae</taxon>
        <taxon>Scedosporium</taxon>
    </lineage>
</organism>
<dbReference type="AlphaFoldDB" id="A0A084G2J5"/>
<evidence type="ECO:0000256" key="3">
    <source>
        <dbReference type="ARBA" id="ARBA00022516"/>
    </source>
</evidence>
<evidence type="ECO:0000256" key="6">
    <source>
        <dbReference type="ARBA" id="ARBA00022989"/>
    </source>
</evidence>
<keyword evidence="9 13" id="KW-0472">Membrane</keyword>
<comment type="subcellular location">
    <subcellularLocation>
        <location evidence="1">Membrane</location>
        <topology evidence="1">Multi-pass membrane protein</topology>
    </subcellularLocation>
</comment>
<keyword evidence="19" id="KW-1185">Reference proteome</keyword>
<name>A0A084G2J5_PSEDA</name>
<dbReference type="PANTHER" id="PTHR14207">
    <property type="entry name" value="STEROL ISOMERASE"/>
    <property type="match status" value="1"/>
</dbReference>
<proteinExistence type="inferred from homology"/>
<feature type="transmembrane region" description="Helical" evidence="16">
    <location>
        <begin position="229"/>
        <end position="250"/>
    </location>
</feature>
<dbReference type="Proteomes" id="UP000028545">
    <property type="component" value="Unassembled WGS sequence"/>
</dbReference>
<keyword evidence="3" id="KW-0444">Lipid biosynthesis</keyword>
<keyword evidence="5" id="KW-0752">Steroid biosynthesis</keyword>
<comment type="similarity">
    <text evidence="2">Belongs to the EBP family.</text>
</comment>
<feature type="region of interest" description="Disordered" evidence="15">
    <location>
        <begin position="1"/>
        <end position="34"/>
    </location>
</feature>
<keyword evidence="10" id="KW-1207">Sterol metabolism</keyword>
<evidence type="ECO:0000256" key="15">
    <source>
        <dbReference type="SAM" id="MobiDB-lite"/>
    </source>
</evidence>
<feature type="transmembrane region" description="Helical" evidence="16">
    <location>
        <begin position="313"/>
        <end position="333"/>
    </location>
</feature>
<dbReference type="PANTHER" id="PTHR14207:SF0">
    <property type="entry name" value="3-BETA-HYDROXYSTEROID-DELTA(8),DELTA(7)-ISOMERASE"/>
    <property type="match status" value="1"/>
</dbReference>
<sequence length="424" mass="47981">MPAYSPGNSRPGPNFATDQKGRSPPSSPASAASCISVESAVETVHSIESSPSIKELASQLNGDLEKLSRTVQDLEKWFEQLNSDGYKRRLPWTDAMQRAFKRYKGLVDKHTRAHQAFENYFLTTKGSNSKKNATAEDHVERAQLALEWGRAALKAGEARADFMEMYRKAYKLDGIQGHIQAVENCVNSAQDAVEEAQKNYDTLLLSIVAVGSAGVASRRNPKLSINERLIVSWYSICGFLHCFFEGYFVLNHANLASQQTLFAQLWKEYSLSDSRYLTSDPFMLSVETITVLVWGPLCFFSAWCIIRESTIRYPVQMMVCMGHLYGVILYYATSAAEQYYRGNSHSRPEFQYFWLYYVGFNLPWVIVPSFLLLRSIRAMRVAFAMLGRVRGLLTELRGSIHDINQRKNEEEASASQSREDEKAA</sequence>
<dbReference type="HOGENOM" id="CLU_647510_0_0_1"/>
<evidence type="ECO:0000313" key="19">
    <source>
        <dbReference type="Proteomes" id="UP000028545"/>
    </source>
</evidence>
<dbReference type="Pfam" id="PF05241">
    <property type="entry name" value="EBP"/>
    <property type="match status" value="1"/>
</dbReference>
<reference evidence="18 19" key="1">
    <citation type="journal article" date="2014" name="Genome Announc.">
        <title>Draft genome sequence of the pathogenic fungus Scedosporium apiospermum.</title>
        <authorList>
            <person name="Vandeputte P."/>
            <person name="Ghamrawi S."/>
            <person name="Rechenmann M."/>
            <person name="Iltis A."/>
            <person name="Giraud S."/>
            <person name="Fleury M."/>
            <person name="Thornton C."/>
            <person name="Delhaes L."/>
            <person name="Meyer W."/>
            <person name="Papon N."/>
            <person name="Bouchara J.P."/>
        </authorList>
    </citation>
    <scope>NUCLEOTIDE SEQUENCE [LARGE SCALE GENOMIC DNA]</scope>
    <source>
        <strain evidence="18 19">IHEM 14462</strain>
    </source>
</reference>
<keyword evidence="6 13" id="KW-1133">Transmembrane helix</keyword>
<dbReference type="GO" id="GO:0047750">
    <property type="term" value="F:cholestenol delta-isomerase activity"/>
    <property type="evidence" value="ECO:0007669"/>
    <property type="project" value="InterPro"/>
</dbReference>